<evidence type="ECO:0000313" key="1">
    <source>
        <dbReference type="EMBL" id="MBE6501371.1"/>
    </source>
</evidence>
<dbReference type="AlphaFoldDB" id="A0A8T3V503"/>
<sequence>MDDNTLKTLAYIKISSYRVKAIKAMKEGNETPTQISNHADIRLSHISKVLKELKDCKIAECINEQDRKNRIYKLTDLGQEIADNLD</sequence>
<name>A0A8T3V503_9EURY</name>
<dbReference type="EMBL" id="SUTK01000008">
    <property type="protein sequence ID" value="MBE6501371.1"/>
    <property type="molecule type" value="Genomic_DNA"/>
</dbReference>
<dbReference type="InterPro" id="IPR036388">
    <property type="entry name" value="WH-like_DNA-bd_sf"/>
</dbReference>
<dbReference type="RefSeq" id="WP_303738485.1">
    <property type="nucleotide sequence ID" value="NZ_SUTK01000008.1"/>
</dbReference>
<protein>
    <submittedName>
        <fullName evidence="1">Winged helix-turn-helix transcriptional regulator</fullName>
    </submittedName>
</protein>
<accession>A0A8T3V503</accession>
<dbReference type="SUPFAM" id="SSF46785">
    <property type="entry name" value="Winged helix' DNA-binding domain"/>
    <property type="match status" value="1"/>
</dbReference>
<reference evidence="1" key="1">
    <citation type="submission" date="2019-04" db="EMBL/GenBank/DDBJ databases">
        <title>Evolution of Biomass-Degrading Anaerobic Consortia Revealed by Metagenomics.</title>
        <authorList>
            <person name="Peng X."/>
        </authorList>
    </citation>
    <scope>NUCLEOTIDE SEQUENCE</scope>
    <source>
        <strain evidence="1">SIG18</strain>
    </source>
</reference>
<dbReference type="CDD" id="cd00090">
    <property type="entry name" value="HTH_ARSR"/>
    <property type="match status" value="1"/>
</dbReference>
<gene>
    <name evidence="1" type="ORF">E7Z79_02905</name>
</gene>
<dbReference type="Proteomes" id="UP000783037">
    <property type="component" value="Unassembled WGS sequence"/>
</dbReference>
<proteinExistence type="predicted"/>
<dbReference type="Gene3D" id="1.10.10.10">
    <property type="entry name" value="Winged helix-like DNA-binding domain superfamily/Winged helix DNA-binding domain"/>
    <property type="match status" value="1"/>
</dbReference>
<organism evidence="1 2">
    <name type="scientific">Methanobrevibacter thaueri</name>
    <dbReference type="NCBI Taxonomy" id="190975"/>
    <lineage>
        <taxon>Archaea</taxon>
        <taxon>Methanobacteriati</taxon>
        <taxon>Methanobacteriota</taxon>
        <taxon>Methanomada group</taxon>
        <taxon>Methanobacteria</taxon>
        <taxon>Methanobacteriales</taxon>
        <taxon>Methanobacteriaceae</taxon>
        <taxon>Methanobrevibacter</taxon>
    </lineage>
</organism>
<comment type="caution">
    <text evidence="1">The sequence shown here is derived from an EMBL/GenBank/DDBJ whole genome shotgun (WGS) entry which is preliminary data.</text>
</comment>
<dbReference type="InterPro" id="IPR036390">
    <property type="entry name" value="WH_DNA-bd_sf"/>
</dbReference>
<evidence type="ECO:0000313" key="2">
    <source>
        <dbReference type="Proteomes" id="UP000783037"/>
    </source>
</evidence>
<dbReference type="InterPro" id="IPR011991">
    <property type="entry name" value="ArsR-like_HTH"/>
</dbReference>